<evidence type="ECO:0000313" key="2">
    <source>
        <dbReference type="Proteomes" id="UP001569200"/>
    </source>
</evidence>
<sequence>MQTTEQVIKVDFRSLCYKECNPNKGMAVPCRNEEIRKIYTKIKNDTSSDDSRYTLSVTAKRYIALCDVRSLNPFDRSGIEGILGVNGELTRQEKLANEPMPFLFNYPDGTELGIKTSTANSFTAATKKILEAAGCPHSIIAKYARREKQPTNDGYTLPHTEGEIDTILARTQPYFFYLAEGISDYFDKHGEVPEQLYNVPIGVSGREGDNKQLKIDLASRVGKTFNYNLLPFNQMMVSGYLLFCYYSVLNDSQIKDVRHPISIVTQRREGRTERYVKIKGYKARSSADVEAYFVGIESGEHGEVEAEGSQVGVIVSDLLKRGVHKYTDGLKFIETLAALSKKCNPENNGKLFYCIDSHGHIKPFNFYKLCKILTWNLALLAEDRTSLSNYLSDVICRYLDKGEWEEINLLKDPAGFNSVSRKVMTTPLKSTRVHSLIYTFVRSLTDIPLKGALIPLDYRDNKTGGTVKVIIQYEDGSVRNFDTPKRFIDTLKRIELRANQFNPMENTPRGRKVTRPAYFLPMGVRSETYQWHGHEMPVRQNFLGKLGIPSGAYHLSTGSRRLRARNSDSLYTDDDGGKQARDVLQHSRQTQGKVYVNGHPTNNMEQLSQALNVIGHIADGETLEDAKSKVREKLRVEVLSYDKWKQRMSASNANGVTCNGKIDLEEGKNEHYAAQKFAVENKIIQEGEDITCYQYDLCPFCKNIQLIDEPHSVYKLLSFIDSLYDRIERMPERIEHFQRRIDRFEELLEFLPEKTLRQADAIFEENGRYFLFK</sequence>
<keyword evidence="2" id="KW-1185">Reference proteome</keyword>
<proteinExistence type="predicted"/>
<reference evidence="1 2" key="1">
    <citation type="submission" date="2024-06" db="EMBL/GenBank/DDBJ databases">
        <authorList>
            <person name="Steensen K."/>
            <person name="Seneca J."/>
            <person name="Bartlau N."/>
            <person name="Yu A.X."/>
            <person name="Polz M.F."/>
        </authorList>
    </citation>
    <scope>NUCLEOTIDE SEQUENCE [LARGE SCALE GENOMIC DNA]</scope>
    <source>
        <strain evidence="1 2">1F145</strain>
    </source>
</reference>
<dbReference type="EMBL" id="JBGOOW010000005">
    <property type="protein sequence ID" value="MEZ8180523.1"/>
    <property type="molecule type" value="Genomic_DNA"/>
</dbReference>
<dbReference type="Proteomes" id="UP001569200">
    <property type="component" value="Unassembled WGS sequence"/>
</dbReference>
<name>A0ABV4LPZ0_VIBSP</name>
<evidence type="ECO:0000313" key="1">
    <source>
        <dbReference type="EMBL" id="MEZ8180523.1"/>
    </source>
</evidence>
<comment type="caution">
    <text evidence="1">The sequence shown here is derived from an EMBL/GenBank/DDBJ whole genome shotgun (WGS) entry which is preliminary data.</text>
</comment>
<accession>A0ABV4LPZ0</accession>
<protein>
    <submittedName>
        <fullName evidence="1">Uncharacterized protein</fullName>
    </submittedName>
</protein>
<gene>
    <name evidence="1" type="ORF">ACED33_07545</name>
</gene>
<dbReference type="RefSeq" id="WP_371690718.1">
    <property type="nucleotide sequence ID" value="NZ_JBGONW010000008.1"/>
</dbReference>
<organism evidence="1 2">
    <name type="scientific">Vibrio splendidus</name>
    <dbReference type="NCBI Taxonomy" id="29497"/>
    <lineage>
        <taxon>Bacteria</taxon>
        <taxon>Pseudomonadati</taxon>
        <taxon>Pseudomonadota</taxon>
        <taxon>Gammaproteobacteria</taxon>
        <taxon>Vibrionales</taxon>
        <taxon>Vibrionaceae</taxon>
        <taxon>Vibrio</taxon>
    </lineage>
</organism>